<dbReference type="Pfam" id="PF07883">
    <property type="entry name" value="Cupin_2"/>
    <property type="match status" value="1"/>
</dbReference>
<dbReference type="InterPro" id="IPR011051">
    <property type="entry name" value="RmlC_Cupin_sf"/>
</dbReference>
<feature type="domain" description="Cupin type-2" evidence="1">
    <location>
        <begin position="44"/>
        <end position="113"/>
    </location>
</feature>
<dbReference type="InterPro" id="IPR014710">
    <property type="entry name" value="RmlC-like_jellyroll"/>
</dbReference>
<keyword evidence="3" id="KW-1185">Reference proteome</keyword>
<name>A0A7X0JGR6_9HYPH</name>
<dbReference type="CDD" id="cd02210">
    <property type="entry name" value="cupin_BLR2406-like"/>
    <property type="match status" value="1"/>
</dbReference>
<protein>
    <submittedName>
        <fullName evidence="2">Putative RmlC-like cupin family protein</fullName>
    </submittedName>
</protein>
<dbReference type="PANTHER" id="PTHR36440">
    <property type="entry name" value="PUTATIVE (AFU_ORTHOLOGUE AFUA_8G07350)-RELATED"/>
    <property type="match status" value="1"/>
</dbReference>
<dbReference type="InterPro" id="IPR017102">
    <property type="entry name" value="UCP037087"/>
</dbReference>
<evidence type="ECO:0000313" key="2">
    <source>
        <dbReference type="EMBL" id="MBB6507278.1"/>
    </source>
</evidence>
<dbReference type="InterPro" id="IPR013096">
    <property type="entry name" value="Cupin_2"/>
</dbReference>
<proteinExistence type="predicted"/>
<dbReference type="AlphaFoldDB" id="A0A7X0JGR6"/>
<dbReference type="InterPro" id="IPR053146">
    <property type="entry name" value="QDO-like"/>
</dbReference>
<dbReference type="EMBL" id="JACHBU010000001">
    <property type="protein sequence ID" value="MBB6507278.1"/>
    <property type="molecule type" value="Genomic_DNA"/>
</dbReference>
<comment type="caution">
    <text evidence="2">The sequence shown here is derived from an EMBL/GenBank/DDBJ whole genome shotgun (WGS) entry which is preliminary data.</text>
</comment>
<dbReference type="SUPFAM" id="SSF51182">
    <property type="entry name" value="RmlC-like cupins"/>
    <property type="match status" value="1"/>
</dbReference>
<dbReference type="Proteomes" id="UP000585437">
    <property type="component" value="Unassembled WGS sequence"/>
</dbReference>
<accession>A0A7X0JGR6</accession>
<evidence type="ECO:0000313" key="3">
    <source>
        <dbReference type="Proteomes" id="UP000585437"/>
    </source>
</evidence>
<dbReference type="PANTHER" id="PTHR36440:SF1">
    <property type="entry name" value="PUTATIVE (AFU_ORTHOLOGUE AFUA_8G07350)-RELATED"/>
    <property type="match status" value="1"/>
</dbReference>
<gene>
    <name evidence="2" type="ORF">F4695_000597</name>
</gene>
<organism evidence="2 3">
    <name type="scientific">Rhizobium soli</name>
    <dbReference type="NCBI Taxonomy" id="424798"/>
    <lineage>
        <taxon>Bacteria</taxon>
        <taxon>Pseudomonadati</taxon>
        <taxon>Pseudomonadota</taxon>
        <taxon>Alphaproteobacteria</taxon>
        <taxon>Hyphomicrobiales</taxon>
        <taxon>Rhizobiaceae</taxon>
        <taxon>Rhizobium/Agrobacterium group</taxon>
        <taxon>Rhizobium</taxon>
    </lineage>
</organism>
<dbReference type="Gene3D" id="2.60.120.10">
    <property type="entry name" value="Jelly Rolls"/>
    <property type="match status" value="1"/>
</dbReference>
<evidence type="ECO:0000259" key="1">
    <source>
        <dbReference type="Pfam" id="PF07883"/>
    </source>
</evidence>
<reference evidence="2 3" key="1">
    <citation type="submission" date="2020-08" db="EMBL/GenBank/DDBJ databases">
        <title>The Agave Microbiome: Exploring the role of microbial communities in plant adaptations to desert environments.</title>
        <authorList>
            <person name="Partida-Martinez L.P."/>
        </authorList>
    </citation>
    <scope>NUCLEOTIDE SEQUENCE [LARGE SCALE GENOMIC DNA]</scope>
    <source>
        <strain evidence="2 3">AS3.12</strain>
    </source>
</reference>
<dbReference type="RefSeq" id="WP_113165702.1">
    <property type="nucleotide sequence ID" value="NZ_JACHBU010000001.1"/>
</dbReference>
<sequence length="136" mass="14616">MDTSSRPTCRIVRPDAAYDGKQGLTYVQGISAETVGSKGICMHLLTIPPGAKAKAHLHETHETAIYMLSGSADTWYGDRLENHVVLHAGELMYIPAGVPHLPANRSGTPCTAIIARTDPNEQESVVLLPELDALVD</sequence>
<dbReference type="PIRSF" id="PIRSF037087">
    <property type="entry name" value="UCP037087"/>
    <property type="match status" value="1"/>
</dbReference>